<dbReference type="InterPro" id="IPR006311">
    <property type="entry name" value="TAT_signal"/>
</dbReference>
<dbReference type="PROSITE" id="PS51318">
    <property type="entry name" value="TAT"/>
    <property type="match status" value="1"/>
</dbReference>
<proteinExistence type="predicted"/>
<dbReference type="AlphaFoldDB" id="A0A1B3ZGM3"/>
<dbReference type="KEGG" id="span:AWL63_05950"/>
<accession>A0A1B3ZGM3</accession>
<feature type="domain" description="BD-FAE-like" evidence="2">
    <location>
        <begin position="91"/>
        <end position="275"/>
    </location>
</feature>
<reference evidence="3 4" key="1">
    <citation type="submission" date="2016-01" db="EMBL/GenBank/DDBJ databases">
        <title>Complete genome and mega plasmid sequence of Sphingomonas panacis DCY99 elicits systemic resistance in rice to Xanthomonas oryzae.</title>
        <authorList>
            <person name="Kim Y.J."/>
            <person name="Yang D.C."/>
            <person name="Sing P."/>
        </authorList>
    </citation>
    <scope>NUCLEOTIDE SEQUENCE [LARGE SCALE GENOMIC DNA]</scope>
    <source>
        <strain evidence="3 4">DCY99</strain>
    </source>
</reference>
<sequence length="323" mass="34232">MTIDRRTLIAGGTALGLAATAAKGAQTAAAVPSDFTVLPLWPGKVPGGDHVTVTQEQGPRSAKSDAYDTFFAHITTPTLTVLRPAKPNGAALLMIPGGGYRRVVLGHEGINISRRFAQAGFTCFSLLYRLPADGWAAGPEAPLQDAQRALRTVRSLAPRYGYDANRIGVIGFSAGGHLAGWLTSRQSVATQAVNDAIDREPLSPRAAALIYPVITMTAPLAHNGSRVELIGEAASDEKRRAYSLENDIQPTTPPTFLAHAIDDKTVPVENSLMMLASLRAARIPAEAHLFETGGHGFGLTLPDGTASPWPDLFESFAKRHGLL</sequence>
<organism evidence="3 4">
    <name type="scientific">Sphingomonas panacis</name>
    <dbReference type="NCBI Taxonomy" id="1560345"/>
    <lineage>
        <taxon>Bacteria</taxon>
        <taxon>Pseudomonadati</taxon>
        <taxon>Pseudomonadota</taxon>
        <taxon>Alphaproteobacteria</taxon>
        <taxon>Sphingomonadales</taxon>
        <taxon>Sphingomonadaceae</taxon>
        <taxon>Sphingomonas</taxon>
    </lineage>
</organism>
<keyword evidence="4" id="KW-1185">Reference proteome</keyword>
<protein>
    <submittedName>
        <fullName evidence="3">Pectin acetylesterase</fullName>
    </submittedName>
</protein>
<evidence type="ECO:0000259" key="2">
    <source>
        <dbReference type="Pfam" id="PF20434"/>
    </source>
</evidence>
<dbReference type="OrthoDB" id="9771666at2"/>
<dbReference type="InterPro" id="IPR049492">
    <property type="entry name" value="BD-FAE-like_dom"/>
</dbReference>
<evidence type="ECO:0000256" key="1">
    <source>
        <dbReference type="ARBA" id="ARBA00022801"/>
    </source>
</evidence>
<name>A0A1B3ZGM3_9SPHN</name>
<dbReference type="GO" id="GO:0016787">
    <property type="term" value="F:hydrolase activity"/>
    <property type="evidence" value="ECO:0007669"/>
    <property type="project" value="UniProtKB-KW"/>
</dbReference>
<dbReference type="InterPro" id="IPR050300">
    <property type="entry name" value="GDXG_lipolytic_enzyme"/>
</dbReference>
<evidence type="ECO:0000313" key="4">
    <source>
        <dbReference type="Proteomes" id="UP000094256"/>
    </source>
</evidence>
<dbReference type="Pfam" id="PF20434">
    <property type="entry name" value="BD-FAE"/>
    <property type="match status" value="1"/>
</dbReference>
<dbReference type="RefSeq" id="WP_069207081.1">
    <property type="nucleotide sequence ID" value="NZ_CP014168.1"/>
</dbReference>
<dbReference type="Proteomes" id="UP000094256">
    <property type="component" value="Chromosome"/>
</dbReference>
<dbReference type="EMBL" id="CP014168">
    <property type="protein sequence ID" value="AOH86561.1"/>
    <property type="molecule type" value="Genomic_DNA"/>
</dbReference>
<dbReference type="PANTHER" id="PTHR48081:SF6">
    <property type="entry name" value="PEPTIDASE S9 PROLYL OLIGOPEPTIDASE CATALYTIC DOMAIN-CONTAINING PROTEIN"/>
    <property type="match status" value="1"/>
</dbReference>
<dbReference type="PANTHER" id="PTHR48081">
    <property type="entry name" value="AB HYDROLASE SUPERFAMILY PROTEIN C4A8.06C"/>
    <property type="match status" value="1"/>
</dbReference>
<evidence type="ECO:0000313" key="3">
    <source>
        <dbReference type="EMBL" id="AOH86561.1"/>
    </source>
</evidence>
<dbReference type="SUPFAM" id="SSF53474">
    <property type="entry name" value="alpha/beta-Hydrolases"/>
    <property type="match status" value="1"/>
</dbReference>
<dbReference type="STRING" id="1560345.AWL63_05950"/>
<gene>
    <name evidence="3" type="ORF">AWL63_05950</name>
</gene>
<dbReference type="Gene3D" id="3.40.50.1820">
    <property type="entry name" value="alpha/beta hydrolase"/>
    <property type="match status" value="1"/>
</dbReference>
<dbReference type="InterPro" id="IPR029058">
    <property type="entry name" value="AB_hydrolase_fold"/>
</dbReference>
<keyword evidence="1" id="KW-0378">Hydrolase</keyword>